<name>A0A7H1MD92_9NEIS</name>
<dbReference type="EMBL" id="CP060414">
    <property type="protein sequence ID" value="QNT59607.1"/>
    <property type="molecule type" value="Genomic_DNA"/>
</dbReference>
<feature type="domain" description="Ketoreductase" evidence="4">
    <location>
        <begin position="3"/>
        <end position="189"/>
    </location>
</feature>
<dbReference type="InterPro" id="IPR036291">
    <property type="entry name" value="NAD(P)-bd_dom_sf"/>
</dbReference>
<proteinExistence type="inferred from homology"/>
<dbReference type="PANTHER" id="PTHR42879">
    <property type="entry name" value="3-OXOACYL-(ACYL-CARRIER-PROTEIN) REDUCTASE"/>
    <property type="match status" value="1"/>
</dbReference>
<dbReference type="Proteomes" id="UP000516412">
    <property type="component" value="Chromosome"/>
</dbReference>
<evidence type="ECO:0000256" key="1">
    <source>
        <dbReference type="ARBA" id="ARBA00006484"/>
    </source>
</evidence>
<dbReference type="Pfam" id="PF00106">
    <property type="entry name" value="adh_short"/>
    <property type="match status" value="1"/>
</dbReference>
<evidence type="ECO:0000256" key="3">
    <source>
        <dbReference type="RuleBase" id="RU000363"/>
    </source>
</evidence>
<dbReference type="SUPFAM" id="SSF51735">
    <property type="entry name" value="NAD(P)-binding Rossmann-fold domains"/>
    <property type="match status" value="1"/>
</dbReference>
<evidence type="ECO:0000313" key="5">
    <source>
        <dbReference type="EMBL" id="QNT59607.1"/>
    </source>
</evidence>
<dbReference type="AlphaFoldDB" id="A0A7H1MD92"/>
<dbReference type="GO" id="GO:0016491">
    <property type="term" value="F:oxidoreductase activity"/>
    <property type="evidence" value="ECO:0007669"/>
    <property type="project" value="UniProtKB-KW"/>
</dbReference>
<dbReference type="KEGG" id="nmus:H7A79_2258"/>
<dbReference type="PRINTS" id="PR00081">
    <property type="entry name" value="GDHRDH"/>
</dbReference>
<evidence type="ECO:0000256" key="2">
    <source>
        <dbReference type="ARBA" id="ARBA00023002"/>
    </source>
</evidence>
<dbReference type="InterPro" id="IPR011285">
    <property type="entry name" value="FabG-rel"/>
</dbReference>
<comment type="similarity">
    <text evidence="1 3">Belongs to the short-chain dehydrogenases/reductases (SDR) family.</text>
</comment>
<organism evidence="5 6">
    <name type="scientific">Neisseria musculi</name>
    <dbReference type="NCBI Taxonomy" id="1815583"/>
    <lineage>
        <taxon>Bacteria</taxon>
        <taxon>Pseudomonadati</taxon>
        <taxon>Pseudomonadota</taxon>
        <taxon>Betaproteobacteria</taxon>
        <taxon>Neisseriales</taxon>
        <taxon>Neisseriaceae</taxon>
        <taxon>Neisseria</taxon>
    </lineage>
</organism>
<dbReference type="PANTHER" id="PTHR42879:SF2">
    <property type="entry name" value="3-OXOACYL-[ACYL-CARRIER-PROTEIN] REDUCTASE FABG"/>
    <property type="match status" value="1"/>
</dbReference>
<evidence type="ECO:0000259" key="4">
    <source>
        <dbReference type="SMART" id="SM00822"/>
    </source>
</evidence>
<keyword evidence="6" id="KW-1185">Reference proteome</keyword>
<dbReference type="SMART" id="SM00822">
    <property type="entry name" value="PKS_KR"/>
    <property type="match status" value="1"/>
</dbReference>
<dbReference type="NCBIfam" id="TIGR01831">
    <property type="entry name" value="fabG_rel"/>
    <property type="match status" value="1"/>
</dbReference>
<dbReference type="FunFam" id="3.40.50.720:FF:000173">
    <property type="entry name" value="3-oxoacyl-[acyl-carrier protein] reductase"/>
    <property type="match status" value="1"/>
</dbReference>
<evidence type="ECO:0000313" key="6">
    <source>
        <dbReference type="Proteomes" id="UP000516412"/>
    </source>
</evidence>
<protein>
    <submittedName>
        <fullName evidence="5">Short chain dehydrogenase family protein</fullName>
    </submittedName>
</protein>
<dbReference type="InterPro" id="IPR002347">
    <property type="entry name" value="SDR_fam"/>
</dbReference>
<sequence length="242" mass="25659">MNETVLITGSSRGIGKAVALGLAADGYHIVVHCRSRRSEAEAVAEAVRAAGRQARVLQFDVAERAACREILLADMEAHGAYYGVVLNAGLTRDNAFPALEDDDWDTVLRTGLDGFYNVLHPVVMPMIRRRRPGRIVCTASVSGLIGNRGQVNYSAAKAGIIGAAKALAVELAKRNITVNCVAPGLIDTEIVGSGVPVEEILKAVPAARMGSPEEVAHAVRFLMDEKAAYITRQVIAVNGGLC</sequence>
<dbReference type="Gene3D" id="3.40.50.720">
    <property type="entry name" value="NAD(P)-binding Rossmann-like Domain"/>
    <property type="match status" value="1"/>
</dbReference>
<dbReference type="PRINTS" id="PR00080">
    <property type="entry name" value="SDRFAMILY"/>
</dbReference>
<dbReference type="NCBIfam" id="NF009466">
    <property type="entry name" value="PRK12826.1-2"/>
    <property type="match status" value="1"/>
</dbReference>
<gene>
    <name evidence="5" type="ORF">H7A79_2258</name>
</gene>
<dbReference type="InterPro" id="IPR050259">
    <property type="entry name" value="SDR"/>
</dbReference>
<dbReference type="NCBIfam" id="NF004200">
    <property type="entry name" value="PRK05653.1-5"/>
    <property type="match status" value="1"/>
</dbReference>
<dbReference type="InterPro" id="IPR057326">
    <property type="entry name" value="KR_dom"/>
</dbReference>
<dbReference type="RefSeq" id="WP_135036062.1">
    <property type="nucleotide sequence ID" value="NZ_CP060414.2"/>
</dbReference>
<accession>A0A7H1MD92</accession>
<reference evidence="5" key="1">
    <citation type="submission" date="2024-06" db="EMBL/GenBank/DDBJ databases">
        <title>Complete Genome Sequence of mouse commensal type strain Neisseria musculi.</title>
        <authorList>
            <person name="Thapa E."/>
            <person name="Aluvathingal J."/>
            <person name="Nadendla S."/>
            <person name="Mehta A."/>
            <person name="Tettelin H."/>
            <person name="Weyand N.J."/>
        </authorList>
    </citation>
    <scope>NUCLEOTIDE SEQUENCE</scope>
    <source>
        <strain evidence="5">NW831</strain>
    </source>
</reference>
<keyword evidence="2" id="KW-0560">Oxidoreductase</keyword>